<dbReference type="InterPro" id="IPR006680">
    <property type="entry name" value="Amidohydro-rel"/>
</dbReference>
<dbReference type="NCBIfam" id="NF002032">
    <property type="entry name" value="PRK00856.1"/>
    <property type="match status" value="1"/>
</dbReference>
<dbReference type="InterPro" id="IPR006131">
    <property type="entry name" value="Asp_carbamoyltransf_Asp/Orn-bd"/>
</dbReference>
<dbReference type="InterPro" id="IPR011059">
    <property type="entry name" value="Metal-dep_hydrolase_composite"/>
</dbReference>
<keyword evidence="8" id="KW-0665">Pyrimidine biosynthesis</keyword>
<comment type="catalytic activity">
    <reaction evidence="10">
        <text>carbamoyl phosphate + L-aspartate = N-carbamoyl-L-aspartate + phosphate + H(+)</text>
        <dbReference type="Rhea" id="RHEA:20013"/>
        <dbReference type="ChEBI" id="CHEBI:15378"/>
        <dbReference type="ChEBI" id="CHEBI:29991"/>
        <dbReference type="ChEBI" id="CHEBI:32814"/>
        <dbReference type="ChEBI" id="CHEBI:43474"/>
        <dbReference type="ChEBI" id="CHEBI:58228"/>
        <dbReference type="EC" id="2.1.3.2"/>
    </reaction>
</comment>
<evidence type="ECO:0000256" key="1">
    <source>
        <dbReference type="ARBA" id="ARBA00001947"/>
    </source>
</evidence>
<evidence type="ECO:0000256" key="9">
    <source>
        <dbReference type="ARBA" id="ARBA00043884"/>
    </source>
</evidence>
<dbReference type="GO" id="GO:0006207">
    <property type="term" value="P:'de novo' pyrimidine nucleobase biosynthetic process"/>
    <property type="evidence" value="ECO:0007669"/>
    <property type="project" value="InterPro"/>
</dbReference>
<dbReference type="PROSITE" id="PS00482">
    <property type="entry name" value="DIHYDROOROTASE_1"/>
    <property type="match status" value="1"/>
</dbReference>
<dbReference type="Pfam" id="PF00185">
    <property type="entry name" value="OTCace"/>
    <property type="match status" value="1"/>
</dbReference>
<comment type="similarity">
    <text evidence="3">Belongs to the aspartate/ornithine carbamoyltransferase superfamily. ATCase family.</text>
</comment>
<evidence type="ECO:0000256" key="5">
    <source>
        <dbReference type="ARBA" id="ARBA00022679"/>
    </source>
</evidence>
<evidence type="ECO:0000313" key="13">
    <source>
        <dbReference type="Proteomes" id="UP000075884"/>
    </source>
</evidence>
<dbReference type="InterPro" id="IPR036901">
    <property type="entry name" value="Asp/Orn_carbamoylTrfase_sf"/>
</dbReference>
<dbReference type="InterPro" id="IPR006132">
    <property type="entry name" value="Asp/Orn_carbamoyltranf_P-bd"/>
</dbReference>
<dbReference type="PANTHER" id="PTHR45753">
    <property type="entry name" value="ORNITHINE CARBAMOYLTRANSFERASE, MITOCHONDRIAL"/>
    <property type="match status" value="1"/>
</dbReference>
<dbReference type="HAMAP" id="MF_00001">
    <property type="entry name" value="Asp_carb_tr"/>
    <property type="match status" value="1"/>
</dbReference>
<dbReference type="SUPFAM" id="SSF52335">
    <property type="entry name" value="Methylglyoxal synthase-like"/>
    <property type="match status" value="1"/>
</dbReference>
<dbReference type="GO" id="GO:0044205">
    <property type="term" value="P:'de novo' UMP biosynthetic process"/>
    <property type="evidence" value="ECO:0007669"/>
    <property type="project" value="UniProtKB-UniPathway"/>
</dbReference>
<dbReference type="PROSITE" id="PS00097">
    <property type="entry name" value="CARBAMOYLTRANSFERASE"/>
    <property type="match status" value="1"/>
</dbReference>
<evidence type="ECO:0000256" key="8">
    <source>
        <dbReference type="ARBA" id="ARBA00022975"/>
    </source>
</evidence>
<dbReference type="GO" id="GO:0016597">
    <property type="term" value="F:amino acid binding"/>
    <property type="evidence" value="ECO:0007669"/>
    <property type="project" value="InterPro"/>
</dbReference>
<dbReference type="Gene3D" id="3.40.50.1380">
    <property type="entry name" value="Methylglyoxal synthase-like domain"/>
    <property type="match status" value="1"/>
</dbReference>
<name>A0A182N1E9_9DIPT</name>
<dbReference type="SUPFAM" id="SSF51556">
    <property type="entry name" value="Metallo-dependent hydrolases"/>
    <property type="match status" value="1"/>
</dbReference>
<dbReference type="SUPFAM" id="SSF53671">
    <property type="entry name" value="Aspartate/ornithine carbamoyltransferase"/>
    <property type="match status" value="1"/>
</dbReference>
<dbReference type="PANTHER" id="PTHR45753:SF6">
    <property type="entry name" value="ASPARTATE CARBAMOYLTRANSFERASE"/>
    <property type="match status" value="1"/>
</dbReference>
<reference evidence="12" key="2">
    <citation type="submission" date="2020-05" db="UniProtKB">
        <authorList>
            <consortium name="EnsemblMetazoa"/>
        </authorList>
    </citation>
    <scope>IDENTIFICATION</scope>
    <source>
        <strain evidence="12">WRAIR2</strain>
    </source>
</reference>
<evidence type="ECO:0000256" key="6">
    <source>
        <dbReference type="ARBA" id="ARBA00022723"/>
    </source>
</evidence>
<keyword evidence="5" id="KW-0808">Transferase</keyword>
<dbReference type="InterPro" id="IPR002195">
    <property type="entry name" value="Dihydroorotase_CS"/>
</dbReference>
<dbReference type="EC" id="2.1.3.2" evidence="4"/>
<evidence type="ECO:0000256" key="2">
    <source>
        <dbReference type="ARBA" id="ARBA00004852"/>
    </source>
</evidence>
<dbReference type="InterPro" id="IPR036914">
    <property type="entry name" value="MGS-like_dom_sf"/>
</dbReference>
<dbReference type="Gene3D" id="3.20.20.140">
    <property type="entry name" value="Metal-dependent hydrolases"/>
    <property type="match status" value="1"/>
</dbReference>
<keyword evidence="7" id="KW-0378">Hydrolase</keyword>
<dbReference type="PRINTS" id="PR00100">
    <property type="entry name" value="AOTCASE"/>
</dbReference>
<evidence type="ECO:0000313" key="12">
    <source>
        <dbReference type="EnsemblMetazoa" id="ADIR001457-PA"/>
    </source>
</evidence>
<evidence type="ECO:0000259" key="11">
    <source>
        <dbReference type="PROSITE" id="PS51855"/>
    </source>
</evidence>
<dbReference type="PROSITE" id="PS00483">
    <property type="entry name" value="DIHYDROOROTASE_2"/>
    <property type="match status" value="1"/>
</dbReference>
<dbReference type="Gene3D" id="3.40.50.1370">
    <property type="entry name" value="Aspartate/ornithine carbamoyltransferase"/>
    <property type="match status" value="2"/>
</dbReference>
<keyword evidence="6" id="KW-0479">Metal-binding</keyword>
<dbReference type="FunFam" id="3.20.20.140:FF:000036">
    <property type="entry name" value="Carbamoyl-phosphate synthase large chain"/>
    <property type="match status" value="1"/>
</dbReference>
<evidence type="ECO:0000256" key="4">
    <source>
        <dbReference type="ARBA" id="ARBA00013008"/>
    </source>
</evidence>
<comment type="cofactor">
    <cofactor evidence="1">
        <name>Zn(2+)</name>
        <dbReference type="ChEBI" id="CHEBI:29105"/>
    </cofactor>
</comment>
<protein>
    <recommendedName>
        <fullName evidence="4">aspartate carbamoyltransferase</fullName>
        <ecNumber evidence="4">2.1.3.2</ecNumber>
    </recommendedName>
</protein>
<proteinExistence type="inferred from homology"/>
<dbReference type="AlphaFoldDB" id="A0A182N1E9"/>
<dbReference type="UniPathway" id="UPA00070">
    <property type="reaction ID" value="UER00116"/>
</dbReference>
<sequence length="894" mass="97689">MVESVQWTFDSLAAEDGNGNGGTGNELRHLAEYLANKQFDLVINPPMSGGGARRVSCFMTHGYRTRRLAVDYSIPLVTDVKCAKLLVAAMQRIGGAPAMKTHIDCMSSRLMVKLPGFIDVHVHLREPGAPHKETFATGSAAALAGGITMVLAMPNTQPAIVDRDAFRVAHELAQKGARCDYALYAGASSTNFATVHELAAEAAGLKLYLNETFTTLRLGGMSVWQAHLANWPKQAPLCVHAERETMAAVLLLASLTERPIHVCHVARKEEILLIRAAKERGLPVTCEVCPHHLFLSTADLERIGAGRGEVRPVLCSPEDQQALWDNLDVVDVFATDHAPHARAEKESERPPPGFPGLETILPLLLTAVADGRLTLDELVSKFHTNPRRIFNLPEQPNTYVELDLSEEWTIPESPQHSKAHWTPFGGMRVKGCVHRVVLRGETAYVDGLVLVSPGYGQNVREWPAPSVATRKQPALLGATSIERIDSLNLQGSSSGAPIRATDLDQDLHTNEVFHQLLSPDGTAAAAAAAAAAGGGSGAHVKQLGVHFAAEQAALLRPVSPLPAARIRCDSTGNQSVAGGLGGAHRERQLAGRHVLTVDMFSKEHLNEIFHLAQTMKARVAKDRLLDDLLRGKVMASIFYEASTRTSCSFAAAMQRLGGRVVHVDETSSSARKGETLEDSIQVIAGYADVVVLRHPTPGAVLRASHHCRKPLINAGDGTGEHPTQALLDIFTIREEIGTVNGLTITMVGDLRHGRTVHSLARLLTMYNVNVRYVCPAGLEMPEHIKEYVDRKGISQRQYATLEEAIVDTDVLYMTRIQRERFDSEQLYKQCCGQLVLTPQLMTLAKRRMIVMHPLPRVFEISVEIDNDPRAVYFRQAEYGMYVRMALLAMVLGRS</sequence>
<feature type="domain" description="MGS-like" evidence="11">
    <location>
        <begin position="1"/>
        <end position="112"/>
    </location>
</feature>
<dbReference type="GO" id="GO:0004070">
    <property type="term" value="F:aspartate carbamoyltransferase activity"/>
    <property type="evidence" value="ECO:0007669"/>
    <property type="project" value="UniProtKB-EC"/>
</dbReference>
<dbReference type="STRING" id="7168.A0A182N1E9"/>
<dbReference type="Pfam" id="PF02729">
    <property type="entry name" value="OTCace_N"/>
    <property type="match status" value="1"/>
</dbReference>
<dbReference type="VEuPathDB" id="VectorBase:ADIR001457"/>
<accession>A0A182N1E9</accession>
<dbReference type="InterPro" id="IPR006130">
    <property type="entry name" value="Asp/Orn_carbamoylTrfase"/>
</dbReference>
<dbReference type="FunFam" id="3.40.50.1370:FF:000002">
    <property type="entry name" value="Aspartate carbamoyltransferase 2"/>
    <property type="match status" value="1"/>
</dbReference>
<dbReference type="InterPro" id="IPR002082">
    <property type="entry name" value="Asp_carbamoyltransf"/>
</dbReference>
<dbReference type="SUPFAM" id="SSF51338">
    <property type="entry name" value="Composite domain of metallo-dependent hydrolases"/>
    <property type="match status" value="1"/>
</dbReference>
<dbReference type="InterPro" id="IPR032466">
    <property type="entry name" value="Metal_Hydrolase"/>
</dbReference>
<reference evidence="13" key="1">
    <citation type="submission" date="2013-03" db="EMBL/GenBank/DDBJ databases">
        <title>The Genome Sequence of Anopheles dirus WRAIR2.</title>
        <authorList>
            <consortium name="The Broad Institute Genomics Platform"/>
            <person name="Neafsey D.E."/>
            <person name="Walton C."/>
            <person name="Walker B."/>
            <person name="Young S.K."/>
            <person name="Zeng Q."/>
            <person name="Gargeya S."/>
            <person name="Fitzgerald M."/>
            <person name="Haas B."/>
            <person name="Abouelleil A."/>
            <person name="Allen A.W."/>
            <person name="Alvarado L."/>
            <person name="Arachchi H.M."/>
            <person name="Berlin A.M."/>
            <person name="Chapman S.B."/>
            <person name="Gainer-Dewar J."/>
            <person name="Goldberg J."/>
            <person name="Griggs A."/>
            <person name="Gujja S."/>
            <person name="Hansen M."/>
            <person name="Howarth C."/>
            <person name="Imamovic A."/>
            <person name="Ireland A."/>
            <person name="Larimer J."/>
            <person name="McCowan C."/>
            <person name="Murphy C."/>
            <person name="Pearson M."/>
            <person name="Poon T.W."/>
            <person name="Priest M."/>
            <person name="Roberts A."/>
            <person name="Saif S."/>
            <person name="Shea T."/>
            <person name="Sisk P."/>
            <person name="Sykes S."/>
            <person name="Wortman J."/>
            <person name="Nusbaum C."/>
            <person name="Birren B."/>
        </authorList>
    </citation>
    <scope>NUCLEOTIDE SEQUENCE [LARGE SCALE GENOMIC DNA]</scope>
    <source>
        <strain evidence="13">WRAIR2</strain>
    </source>
</reference>
<dbReference type="GO" id="GO:0006520">
    <property type="term" value="P:amino acid metabolic process"/>
    <property type="evidence" value="ECO:0007669"/>
    <property type="project" value="InterPro"/>
</dbReference>
<dbReference type="FunFam" id="3.40.50.1370:FF:000005">
    <property type="entry name" value="CAD protein-like isoform X1"/>
    <property type="match status" value="1"/>
</dbReference>
<dbReference type="Pfam" id="PF01979">
    <property type="entry name" value="Amidohydro_1"/>
    <property type="match status" value="1"/>
</dbReference>
<dbReference type="NCBIfam" id="TIGR00670">
    <property type="entry name" value="asp_carb_tr"/>
    <property type="match status" value="1"/>
</dbReference>
<dbReference type="InterPro" id="IPR011607">
    <property type="entry name" value="MGS-like_dom"/>
</dbReference>
<organism evidence="12 13">
    <name type="scientific">Anopheles dirus</name>
    <dbReference type="NCBI Taxonomy" id="7168"/>
    <lineage>
        <taxon>Eukaryota</taxon>
        <taxon>Metazoa</taxon>
        <taxon>Ecdysozoa</taxon>
        <taxon>Arthropoda</taxon>
        <taxon>Hexapoda</taxon>
        <taxon>Insecta</taxon>
        <taxon>Pterygota</taxon>
        <taxon>Neoptera</taxon>
        <taxon>Endopterygota</taxon>
        <taxon>Diptera</taxon>
        <taxon>Nematocera</taxon>
        <taxon>Culicoidea</taxon>
        <taxon>Culicidae</taxon>
        <taxon>Anophelinae</taxon>
        <taxon>Anopheles</taxon>
    </lineage>
</organism>
<comment type="function">
    <text evidence="9">Catalyzes the condensation of carbamoyl phosphate and aspartate to form carbamoyl aspartate and inorganic phosphate, the committed step in the de novo pyrimidine nucleotide biosynthesis pathway.</text>
</comment>
<keyword evidence="13" id="KW-1185">Reference proteome</keyword>
<dbReference type="GO" id="GO:0016812">
    <property type="term" value="F:hydrolase activity, acting on carbon-nitrogen (but not peptide) bonds, in cyclic amides"/>
    <property type="evidence" value="ECO:0007669"/>
    <property type="project" value="InterPro"/>
</dbReference>
<comment type="pathway">
    <text evidence="2">Pyrimidine metabolism; UMP biosynthesis via de novo pathway; (S)-dihydroorotate from bicarbonate: step 2/3.</text>
</comment>
<evidence type="ECO:0000256" key="10">
    <source>
        <dbReference type="ARBA" id="ARBA00048859"/>
    </source>
</evidence>
<dbReference type="EnsemblMetazoa" id="ADIR001457-RA">
    <property type="protein sequence ID" value="ADIR001457-PA"/>
    <property type="gene ID" value="ADIR001457"/>
</dbReference>
<evidence type="ECO:0000256" key="7">
    <source>
        <dbReference type="ARBA" id="ARBA00022801"/>
    </source>
</evidence>
<dbReference type="PROSITE" id="PS51855">
    <property type="entry name" value="MGS"/>
    <property type="match status" value="1"/>
</dbReference>
<dbReference type="CDD" id="cd01316">
    <property type="entry name" value="CAD_DHOase"/>
    <property type="match status" value="1"/>
</dbReference>
<dbReference type="PRINTS" id="PR00101">
    <property type="entry name" value="ATCASE"/>
</dbReference>
<dbReference type="GO" id="GO:0046872">
    <property type="term" value="F:metal ion binding"/>
    <property type="evidence" value="ECO:0007669"/>
    <property type="project" value="UniProtKB-KW"/>
</dbReference>
<evidence type="ECO:0000256" key="3">
    <source>
        <dbReference type="ARBA" id="ARBA00008896"/>
    </source>
</evidence>
<dbReference type="Proteomes" id="UP000075884">
    <property type="component" value="Unassembled WGS sequence"/>
</dbReference>